<dbReference type="Proteomes" id="UP000012138">
    <property type="component" value="Unassembled WGS sequence"/>
</dbReference>
<proteinExistence type="predicted"/>
<dbReference type="AlphaFoldDB" id="M6Y265"/>
<dbReference type="EMBL" id="AKXB02000128">
    <property type="protein sequence ID" value="EMO88412.1"/>
    <property type="molecule type" value="Genomic_DNA"/>
</dbReference>
<accession>M6Y265</accession>
<comment type="caution">
    <text evidence="1">The sequence shown here is derived from an EMBL/GenBank/DDBJ whole genome shotgun (WGS) entry which is preliminary data.</text>
</comment>
<sequence>MIFLYFIVVPQLSKFNCKSTICESSHIYFFYKNYLADQ</sequence>
<evidence type="ECO:0000313" key="1">
    <source>
        <dbReference type="EMBL" id="EMO88412.1"/>
    </source>
</evidence>
<gene>
    <name evidence="1" type="ORF">LEP1GSC024_1353</name>
</gene>
<organism evidence="1 2">
    <name type="scientific">Leptospira noguchii str. 2001034031</name>
    <dbReference type="NCBI Taxonomy" id="1193053"/>
    <lineage>
        <taxon>Bacteria</taxon>
        <taxon>Pseudomonadati</taxon>
        <taxon>Spirochaetota</taxon>
        <taxon>Spirochaetia</taxon>
        <taxon>Leptospirales</taxon>
        <taxon>Leptospiraceae</taxon>
        <taxon>Leptospira</taxon>
    </lineage>
</organism>
<reference evidence="1 2" key="1">
    <citation type="submission" date="2013-01" db="EMBL/GenBank/DDBJ databases">
        <authorList>
            <person name="Harkins D.M."/>
            <person name="Durkin A.S."/>
            <person name="Brinkac L.M."/>
            <person name="Haft D.H."/>
            <person name="Selengut J.D."/>
            <person name="Sanka R."/>
            <person name="DePew J."/>
            <person name="Purushe J."/>
            <person name="Whelen A.C."/>
            <person name="Vinetz J.M."/>
            <person name="Sutton G.G."/>
            <person name="Nierman W.C."/>
            <person name="Fouts D.E."/>
        </authorList>
    </citation>
    <scope>NUCLEOTIDE SEQUENCE [LARGE SCALE GENOMIC DNA]</scope>
    <source>
        <strain evidence="1 2">2001034031</strain>
    </source>
</reference>
<protein>
    <submittedName>
        <fullName evidence="1">Uncharacterized protein</fullName>
    </submittedName>
</protein>
<name>M6Y265_9LEPT</name>
<evidence type="ECO:0000313" key="2">
    <source>
        <dbReference type="Proteomes" id="UP000012138"/>
    </source>
</evidence>